<keyword evidence="2" id="KW-1185">Reference proteome</keyword>
<name>A0ABR1XM03_9PEZI</name>
<evidence type="ECO:0000313" key="1">
    <source>
        <dbReference type="EMBL" id="KAK8159867.1"/>
    </source>
</evidence>
<accession>A0ABR1XM03</accession>
<dbReference type="EMBL" id="JBBWUH010000008">
    <property type="protein sequence ID" value="KAK8159867.1"/>
    <property type="molecule type" value="Genomic_DNA"/>
</dbReference>
<reference evidence="1 2" key="1">
    <citation type="journal article" date="2022" name="G3 (Bethesda)">
        <title>Enemy or ally: a genomic approach to elucidate the lifestyle of Phyllosticta citrichinaensis.</title>
        <authorList>
            <person name="Buijs V.A."/>
            <person name="Groenewald J.Z."/>
            <person name="Haridas S."/>
            <person name="LaButti K.M."/>
            <person name="Lipzen A."/>
            <person name="Martin F.M."/>
            <person name="Barry K."/>
            <person name="Grigoriev I.V."/>
            <person name="Crous P.W."/>
            <person name="Seidl M.F."/>
        </authorList>
    </citation>
    <scope>NUCLEOTIDE SEQUENCE [LARGE SCALE GENOMIC DNA]</scope>
    <source>
        <strain evidence="1 2">CBS 129764</strain>
    </source>
</reference>
<gene>
    <name evidence="1" type="ORF">IWX90DRAFT_313679</name>
</gene>
<sequence length="213" mass="24387">MHPNGSEVWLVSCETYRLPGQSIYDAIPLEIAIVNLRNGATIVSTKVDYGNATPQEMFKRISGLRHCSMAPGLYKAFANAFERQYNGRRTSGMRPSQIEQVMREKGFHADWHKLISYRGPPYSIFRILTKDDEIARPRDTTLDWRRVEVLPEISLWTLVNEMCNCPGDFDTGVIHERLFGDQRYDTLPNAETEAKSLLKICSRLHPVLMIGLQ</sequence>
<evidence type="ECO:0000313" key="2">
    <source>
        <dbReference type="Proteomes" id="UP001456524"/>
    </source>
</evidence>
<proteinExistence type="predicted"/>
<comment type="caution">
    <text evidence="1">The sequence shown here is derived from an EMBL/GenBank/DDBJ whole genome shotgun (WGS) entry which is preliminary data.</text>
</comment>
<organism evidence="1 2">
    <name type="scientific">Phyllosticta citrichinensis</name>
    <dbReference type="NCBI Taxonomy" id="1130410"/>
    <lineage>
        <taxon>Eukaryota</taxon>
        <taxon>Fungi</taxon>
        <taxon>Dikarya</taxon>
        <taxon>Ascomycota</taxon>
        <taxon>Pezizomycotina</taxon>
        <taxon>Dothideomycetes</taxon>
        <taxon>Dothideomycetes incertae sedis</taxon>
        <taxon>Botryosphaeriales</taxon>
        <taxon>Phyllostictaceae</taxon>
        <taxon>Phyllosticta</taxon>
    </lineage>
</organism>
<dbReference type="Proteomes" id="UP001456524">
    <property type="component" value="Unassembled WGS sequence"/>
</dbReference>
<protein>
    <submittedName>
        <fullName evidence="1">Uncharacterized protein</fullName>
    </submittedName>
</protein>